<sequence>MNTRIIIILTGLMLLFVSGYAQIAPVKTDMRGHWEVTRLVSTLFSQGDDKVLERKVWTTGDSIRMAGSQIPLSLLVEDGECTITGSGGVERDSCRWESYVLVLWEPARDGRAPLHYKSWQYSITETLQLEVDLPAAFYMDDKRKIPVKRQFRCVYSRK</sequence>
<organism evidence="1 2">
    <name type="scientific">Chitinophaga qingshengii</name>
    <dbReference type="NCBI Taxonomy" id="1569794"/>
    <lineage>
        <taxon>Bacteria</taxon>
        <taxon>Pseudomonadati</taxon>
        <taxon>Bacteroidota</taxon>
        <taxon>Chitinophagia</taxon>
        <taxon>Chitinophagales</taxon>
        <taxon>Chitinophagaceae</taxon>
        <taxon>Chitinophaga</taxon>
    </lineage>
</organism>
<comment type="caution">
    <text evidence="1">The sequence shown here is derived from an EMBL/GenBank/DDBJ whole genome shotgun (WGS) entry which is preliminary data.</text>
</comment>
<reference evidence="1 2" key="1">
    <citation type="submission" date="2020-09" db="EMBL/GenBank/DDBJ databases">
        <title>Genome sequences of type strains of Chitinophaga qingshengii and Chitinophaga varians.</title>
        <authorList>
            <person name="Kittiwongwattana C."/>
        </authorList>
    </citation>
    <scope>NUCLEOTIDE SEQUENCE [LARGE SCALE GENOMIC DNA]</scope>
    <source>
        <strain evidence="1 2">JCM 30026</strain>
    </source>
</reference>
<accession>A0ABR7TJ40</accession>
<protein>
    <recommendedName>
        <fullName evidence="3">Lipocalin-like domain-containing protein</fullName>
    </recommendedName>
</protein>
<keyword evidence="2" id="KW-1185">Reference proteome</keyword>
<evidence type="ECO:0000313" key="1">
    <source>
        <dbReference type="EMBL" id="MBC9929533.1"/>
    </source>
</evidence>
<evidence type="ECO:0000313" key="2">
    <source>
        <dbReference type="Proteomes" id="UP000659124"/>
    </source>
</evidence>
<evidence type="ECO:0008006" key="3">
    <source>
        <dbReference type="Google" id="ProtNLM"/>
    </source>
</evidence>
<dbReference type="RefSeq" id="WP_188086656.1">
    <property type="nucleotide sequence ID" value="NZ_JACVFC010000001.1"/>
</dbReference>
<proteinExistence type="predicted"/>
<gene>
    <name evidence="1" type="ORF">ICL07_04050</name>
</gene>
<name>A0ABR7TJ40_9BACT</name>
<dbReference type="EMBL" id="JACVFC010000001">
    <property type="protein sequence ID" value="MBC9929533.1"/>
    <property type="molecule type" value="Genomic_DNA"/>
</dbReference>
<dbReference type="Proteomes" id="UP000659124">
    <property type="component" value="Unassembled WGS sequence"/>
</dbReference>